<gene>
    <name evidence="1" type="ORF">GR328_17305</name>
</gene>
<dbReference type="AlphaFoldDB" id="A0A7X3SQK6"/>
<name>A0A7X3SQK6_9HYPH</name>
<keyword evidence="2" id="KW-1185">Reference proteome</keyword>
<accession>A0A7X3SQK6</accession>
<organism evidence="1 2">
    <name type="scientific">Microvirga makkahensis</name>
    <dbReference type="NCBI Taxonomy" id="1128670"/>
    <lineage>
        <taxon>Bacteria</taxon>
        <taxon>Pseudomonadati</taxon>
        <taxon>Pseudomonadota</taxon>
        <taxon>Alphaproteobacteria</taxon>
        <taxon>Hyphomicrobiales</taxon>
        <taxon>Methylobacteriaceae</taxon>
        <taxon>Microvirga</taxon>
    </lineage>
</organism>
<reference evidence="1 2" key="2">
    <citation type="submission" date="2020-01" db="EMBL/GenBank/DDBJ databases">
        <title>Microvirga sp. nov., an arsenate reduction bacterium isolated from Tibet hotspring sediments.</title>
        <authorList>
            <person name="Xian W.-D."/>
            <person name="Li W.-J."/>
        </authorList>
    </citation>
    <scope>NUCLEOTIDE SEQUENCE [LARGE SCALE GENOMIC DNA]</scope>
    <source>
        <strain evidence="1 2">KCTC 23863</strain>
    </source>
</reference>
<evidence type="ECO:0000313" key="2">
    <source>
        <dbReference type="Proteomes" id="UP000436483"/>
    </source>
</evidence>
<comment type="caution">
    <text evidence="1">The sequence shown here is derived from an EMBL/GenBank/DDBJ whole genome shotgun (WGS) entry which is preliminary data.</text>
</comment>
<protein>
    <submittedName>
        <fullName evidence="1">Uncharacterized protein</fullName>
    </submittedName>
</protein>
<sequence length="66" mass="7844">MRAVIDRTMVFHTVKFHSRALTPPRQASLYRSRSGQGQALIHLAMQSAEVHFKMFMKFHAIMRHYW</sequence>
<dbReference type="EMBL" id="WURB01000013">
    <property type="protein sequence ID" value="MXQ13189.1"/>
    <property type="molecule type" value="Genomic_DNA"/>
</dbReference>
<proteinExistence type="predicted"/>
<reference evidence="1 2" key="1">
    <citation type="submission" date="2019-12" db="EMBL/GenBank/DDBJ databases">
        <authorList>
            <person name="Yuan C.-G."/>
        </authorList>
    </citation>
    <scope>NUCLEOTIDE SEQUENCE [LARGE SCALE GENOMIC DNA]</scope>
    <source>
        <strain evidence="1 2">KCTC 23863</strain>
    </source>
</reference>
<evidence type="ECO:0000313" key="1">
    <source>
        <dbReference type="EMBL" id="MXQ13189.1"/>
    </source>
</evidence>
<dbReference type="Proteomes" id="UP000436483">
    <property type="component" value="Unassembled WGS sequence"/>
</dbReference>
<dbReference type="RefSeq" id="WP_160885912.1">
    <property type="nucleotide sequence ID" value="NZ_WURB01000013.1"/>
</dbReference>